<comment type="similarity">
    <text evidence="8">Belongs to the anion channel-forming bestrophin (TC 1.A.46) family.</text>
</comment>
<evidence type="ECO:0000256" key="8">
    <source>
        <dbReference type="ARBA" id="ARBA00034708"/>
    </source>
</evidence>
<evidence type="ECO:0000256" key="3">
    <source>
        <dbReference type="ARBA" id="ARBA00022475"/>
    </source>
</evidence>
<accession>A0A6L9L7T7</accession>
<evidence type="ECO:0008006" key="12">
    <source>
        <dbReference type="Google" id="ProtNLM"/>
    </source>
</evidence>
<evidence type="ECO:0000256" key="9">
    <source>
        <dbReference type="SAM" id="Phobius"/>
    </source>
</evidence>
<keyword evidence="4 9" id="KW-0812">Transmembrane</keyword>
<evidence type="ECO:0000256" key="1">
    <source>
        <dbReference type="ARBA" id="ARBA00004651"/>
    </source>
</evidence>
<dbReference type="RefSeq" id="WP_163947379.1">
    <property type="nucleotide sequence ID" value="NZ_JAAFZH010000004.1"/>
</dbReference>
<dbReference type="GO" id="GO:0005886">
    <property type="term" value="C:plasma membrane"/>
    <property type="evidence" value="ECO:0007669"/>
    <property type="project" value="UniProtKB-SubCell"/>
</dbReference>
<keyword evidence="2" id="KW-0813">Transport</keyword>
<proteinExistence type="inferred from homology"/>
<keyword evidence="7 9" id="KW-0472">Membrane</keyword>
<keyword evidence="3" id="KW-1003">Cell membrane</keyword>
<dbReference type="PANTHER" id="PTHR33281:SF19">
    <property type="entry name" value="VOLTAGE-DEPENDENT ANION CHANNEL-FORMING PROTEIN YNEE"/>
    <property type="match status" value="1"/>
</dbReference>
<keyword evidence="11" id="KW-1185">Reference proteome</keyword>
<evidence type="ECO:0000256" key="4">
    <source>
        <dbReference type="ARBA" id="ARBA00022692"/>
    </source>
</evidence>
<comment type="subcellular location">
    <subcellularLocation>
        <location evidence="1">Cell membrane</location>
        <topology evidence="1">Multi-pass membrane protein</topology>
    </subcellularLocation>
</comment>
<dbReference type="InterPro" id="IPR044669">
    <property type="entry name" value="YneE/VCCN1/2-like"/>
</dbReference>
<keyword evidence="5 9" id="KW-1133">Transmembrane helix</keyword>
<dbReference type="GO" id="GO:0005254">
    <property type="term" value="F:chloride channel activity"/>
    <property type="evidence" value="ECO:0007669"/>
    <property type="project" value="InterPro"/>
</dbReference>
<evidence type="ECO:0000256" key="7">
    <source>
        <dbReference type="ARBA" id="ARBA00023136"/>
    </source>
</evidence>
<dbReference type="AlphaFoldDB" id="A0A6L9L7T7"/>
<dbReference type="EMBL" id="JAAFZH010000004">
    <property type="protein sequence ID" value="NDU95412.1"/>
    <property type="molecule type" value="Genomic_DNA"/>
</dbReference>
<gene>
    <name evidence="10" type="ORF">GK108_11055</name>
</gene>
<dbReference type="PANTHER" id="PTHR33281">
    <property type="entry name" value="UPF0187 PROTEIN YNEE"/>
    <property type="match status" value="1"/>
</dbReference>
<feature type="transmembrane region" description="Helical" evidence="9">
    <location>
        <begin position="12"/>
        <end position="33"/>
    </location>
</feature>
<evidence type="ECO:0000256" key="6">
    <source>
        <dbReference type="ARBA" id="ARBA00023065"/>
    </source>
</evidence>
<evidence type="ECO:0000313" key="11">
    <source>
        <dbReference type="Proteomes" id="UP000474175"/>
    </source>
</evidence>
<dbReference type="Pfam" id="PF25539">
    <property type="entry name" value="Bestrophin_2"/>
    <property type="match status" value="1"/>
</dbReference>
<dbReference type="Proteomes" id="UP000474175">
    <property type="component" value="Unassembled WGS sequence"/>
</dbReference>
<comment type="caution">
    <text evidence="10">The sequence shown here is derived from an EMBL/GenBank/DDBJ whole genome shotgun (WGS) entry which is preliminary data.</text>
</comment>
<evidence type="ECO:0000256" key="2">
    <source>
        <dbReference type="ARBA" id="ARBA00022448"/>
    </source>
</evidence>
<sequence>MLLNNKISLSFFIKNILRQALLIFLFANLIVLLKLYSPLVLVIPITIAVILGTCIALLLAFRTNQAYDRWWEARTAWGAIVNDSRSLIRQLQMFLTEEPDNESLLHSFVERQCAWCFVLGDTLRGQDITDRLHKFLPLSDQQRVNRSTNKPNAILLDHGLAIRRLYQNQQLTDFQMVQLSTTLNNLTDSMGRCERIKSTVFPRTYTFNMQVFIYLFATILPFCFDSIHYLLDVPLVTLLSSAFILIEKSAIQLQDPFENQPTDTPMTTIAQKIEADLKSMTAYPTSPAKQITQTYYSL</sequence>
<protein>
    <recommendedName>
        <fullName evidence="12">Bestrophin</fullName>
    </recommendedName>
</protein>
<keyword evidence="6" id="KW-0406">Ion transport</keyword>
<organism evidence="10 11">
    <name type="scientific">Spirosoma terrae</name>
    <dbReference type="NCBI Taxonomy" id="1968276"/>
    <lineage>
        <taxon>Bacteria</taxon>
        <taxon>Pseudomonadati</taxon>
        <taxon>Bacteroidota</taxon>
        <taxon>Cytophagia</taxon>
        <taxon>Cytophagales</taxon>
        <taxon>Cytophagaceae</taxon>
        <taxon>Spirosoma</taxon>
    </lineage>
</organism>
<evidence type="ECO:0000313" key="10">
    <source>
        <dbReference type="EMBL" id="NDU95412.1"/>
    </source>
</evidence>
<evidence type="ECO:0000256" key="5">
    <source>
        <dbReference type="ARBA" id="ARBA00022989"/>
    </source>
</evidence>
<feature type="transmembrane region" description="Helical" evidence="9">
    <location>
        <begin position="205"/>
        <end position="222"/>
    </location>
</feature>
<name>A0A6L9L7T7_9BACT</name>
<reference evidence="10 11" key="1">
    <citation type="submission" date="2020-02" db="EMBL/GenBank/DDBJ databases">
        <title>Draft genome sequence of two Spirosoma agri KCTC 52727 and Spirosoma terrae KCTC 52035.</title>
        <authorList>
            <person name="Rojas J."/>
            <person name="Ambika Manirajan B."/>
            <person name="Suarez C."/>
            <person name="Ratering S."/>
            <person name="Schnell S."/>
        </authorList>
    </citation>
    <scope>NUCLEOTIDE SEQUENCE [LARGE SCALE GENOMIC DNA]</scope>
    <source>
        <strain evidence="10 11">KCTC 52035</strain>
    </source>
</reference>
<feature type="transmembrane region" description="Helical" evidence="9">
    <location>
        <begin position="39"/>
        <end position="61"/>
    </location>
</feature>